<feature type="compositionally biased region" description="Low complexity" evidence="1">
    <location>
        <begin position="131"/>
        <end position="146"/>
    </location>
</feature>
<protein>
    <submittedName>
        <fullName evidence="2">Uncharacterized protein</fullName>
    </submittedName>
</protein>
<feature type="region of interest" description="Disordered" evidence="1">
    <location>
        <begin position="1"/>
        <end position="37"/>
    </location>
</feature>
<dbReference type="AlphaFoldDB" id="A0A835XH31"/>
<dbReference type="Proteomes" id="UP000612055">
    <property type="component" value="Unassembled WGS sequence"/>
</dbReference>
<evidence type="ECO:0000256" key="1">
    <source>
        <dbReference type="SAM" id="MobiDB-lite"/>
    </source>
</evidence>
<feature type="compositionally biased region" description="Basic and acidic residues" evidence="1">
    <location>
        <begin position="107"/>
        <end position="118"/>
    </location>
</feature>
<evidence type="ECO:0000313" key="2">
    <source>
        <dbReference type="EMBL" id="KAG2482663.1"/>
    </source>
</evidence>
<dbReference type="OrthoDB" id="538302at2759"/>
<feature type="region of interest" description="Disordered" evidence="1">
    <location>
        <begin position="321"/>
        <end position="343"/>
    </location>
</feature>
<comment type="caution">
    <text evidence="2">The sequence shown here is derived from an EMBL/GenBank/DDBJ whole genome shotgun (WGS) entry which is preliminary data.</text>
</comment>
<dbReference type="EMBL" id="JAEHOE010000209">
    <property type="protein sequence ID" value="KAG2482663.1"/>
    <property type="molecule type" value="Genomic_DNA"/>
</dbReference>
<keyword evidence="3" id="KW-1185">Reference proteome</keyword>
<gene>
    <name evidence="2" type="ORF">HYH03_018434</name>
</gene>
<organism evidence="2 3">
    <name type="scientific">Edaphochlamys debaryana</name>
    <dbReference type="NCBI Taxonomy" id="47281"/>
    <lineage>
        <taxon>Eukaryota</taxon>
        <taxon>Viridiplantae</taxon>
        <taxon>Chlorophyta</taxon>
        <taxon>core chlorophytes</taxon>
        <taxon>Chlorophyceae</taxon>
        <taxon>CS clade</taxon>
        <taxon>Chlamydomonadales</taxon>
        <taxon>Chlamydomonadales incertae sedis</taxon>
        <taxon>Edaphochlamys</taxon>
    </lineage>
</organism>
<accession>A0A835XH31</accession>
<feature type="compositionally biased region" description="Basic and acidic residues" evidence="1">
    <location>
        <begin position="21"/>
        <end position="32"/>
    </location>
</feature>
<reference evidence="2" key="1">
    <citation type="journal article" date="2020" name="bioRxiv">
        <title>Comparative genomics of Chlamydomonas.</title>
        <authorList>
            <person name="Craig R.J."/>
            <person name="Hasan A.R."/>
            <person name="Ness R.W."/>
            <person name="Keightley P.D."/>
        </authorList>
    </citation>
    <scope>NUCLEOTIDE SEQUENCE</scope>
    <source>
        <strain evidence="2">CCAP 11/70</strain>
    </source>
</reference>
<sequence length="420" mass="44880">MASPAKQQQPGPGSGSGGGSLRHEEAERRHVWTAEGLQGVDDPATDLKVLVHDGRLIIKVKGQETFNDSLPPTAYTGGDAKASFQRGTLRVDMASKDPSAPAMLEKSLMDPDRPHPRELPLSLPGGGGSGIPLKQDPTGPGAPTAAQAEYGARNPDLFSGPRVDAVLPEANLGSTIASAMPTVTHQGAAVEAAADNGEAVVLDPSSSDTKVYTPHVDQLADRLGQARLAPPGTTVVQGGRDKVMEKEHGEYGTDTSAPDQHVARKIVDYTEEKVGMATRPLVAADFYATSESANEPLSSMKAQNQCDKYDRHRGIPLELTPQEQKRSGRPATHNTAKPVTGKNHHAAHDYTMHAKPRSEQHAQVELRTREYQGNVNQEGIGSFEDVPEAAQNKVIRGREINPELVADRTKTAQLAMHFLG</sequence>
<feature type="region of interest" description="Disordered" evidence="1">
    <location>
        <begin position="104"/>
        <end position="147"/>
    </location>
</feature>
<name>A0A835XH31_9CHLO</name>
<evidence type="ECO:0000313" key="3">
    <source>
        <dbReference type="Proteomes" id="UP000612055"/>
    </source>
</evidence>
<proteinExistence type="predicted"/>